<keyword evidence="4" id="KW-1185">Reference proteome</keyword>
<evidence type="ECO:0000256" key="1">
    <source>
        <dbReference type="SAM" id="MobiDB-lite"/>
    </source>
</evidence>
<sequence length="446" mass="49715">MLRRPPPAAPKPRALAPNKISFHHPGYSRPVNVLFCLPRVDPSPGRPGEYGVHARTALVACQIVANNAFAGYLAADEKGTRRIEIDPRAVLTESDYWFFVDGDDQYPIVPSFCDWEFPHGRLPSYWQLSIEESSAASNRCHITRANYAVTGAHCIPKEEGDWFALNGMHRYSSGRGDTENPGNIIPLKSDVHACLDLRECAFVPKPDEAGEEAPALHVLNSSFPDFAELFHNSTLMGNYVCGEYLLARFAWAVIQQVKPFVTEGFQRRIARFGRVSTDDDPMPPGKQLTEATVDWLKGDLLREQYGGGGSKRASQTKGSRKRKAGDQQDNDDGSDSGGDSVNEDGWYAEHLQMIREGQNRRTEVDEMYEEHLAMILEREHPRGRKRARLSDQSFTTNVTTPPLSYSSAADRSGSSNVPDSPKSEIDLRNHKLEELPCRGKAGESRN</sequence>
<evidence type="ECO:0000313" key="3">
    <source>
        <dbReference type="EMBL" id="KAK7407884.1"/>
    </source>
</evidence>
<gene>
    <name evidence="3" type="ORF">QQX98_009943</name>
</gene>
<evidence type="ECO:0000313" key="4">
    <source>
        <dbReference type="Proteomes" id="UP001498476"/>
    </source>
</evidence>
<reference evidence="3 4" key="1">
    <citation type="journal article" date="2025" name="Microbiol. Resour. Announc.">
        <title>Draft genome sequences for Neonectria magnoliae and Neonectria punicea, canker pathogens of Liriodendron tulipifera and Acer saccharum in West Virginia.</title>
        <authorList>
            <person name="Petronek H.M."/>
            <person name="Kasson M.T."/>
            <person name="Metheny A.M."/>
            <person name="Stauder C.M."/>
            <person name="Lovett B."/>
            <person name="Lynch S.C."/>
            <person name="Garnas J.R."/>
            <person name="Kasson L.R."/>
            <person name="Stajich J.E."/>
        </authorList>
    </citation>
    <scope>NUCLEOTIDE SEQUENCE [LARGE SCALE GENOMIC DNA]</scope>
    <source>
        <strain evidence="3 4">NRRL 64653</strain>
    </source>
</reference>
<proteinExistence type="predicted"/>
<feature type="compositionally biased region" description="Basic and acidic residues" evidence="1">
    <location>
        <begin position="421"/>
        <end position="446"/>
    </location>
</feature>
<feature type="region of interest" description="Disordered" evidence="1">
    <location>
        <begin position="382"/>
        <end position="446"/>
    </location>
</feature>
<dbReference type="Proteomes" id="UP001498476">
    <property type="component" value="Unassembled WGS sequence"/>
</dbReference>
<comment type="caution">
    <text evidence="3">The sequence shown here is derived from an EMBL/GenBank/DDBJ whole genome shotgun (WGS) entry which is preliminary data.</text>
</comment>
<feature type="compositionally biased region" description="Polar residues" evidence="1">
    <location>
        <begin position="390"/>
        <end position="403"/>
    </location>
</feature>
<dbReference type="Pfam" id="PF13391">
    <property type="entry name" value="HNH_2"/>
    <property type="match status" value="1"/>
</dbReference>
<feature type="region of interest" description="Disordered" evidence="1">
    <location>
        <begin position="303"/>
        <end position="343"/>
    </location>
</feature>
<organism evidence="3 4">
    <name type="scientific">Neonectria punicea</name>
    <dbReference type="NCBI Taxonomy" id="979145"/>
    <lineage>
        <taxon>Eukaryota</taxon>
        <taxon>Fungi</taxon>
        <taxon>Dikarya</taxon>
        <taxon>Ascomycota</taxon>
        <taxon>Pezizomycotina</taxon>
        <taxon>Sordariomycetes</taxon>
        <taxon>Hypocreomycetidae</taxon>
        <taxon>Hypocreales</taxon>
        <taxon>Nectriaceae</taxon>
        <taxon>Neonectria</taxon>
    </lineage>
</organism>
<name>A0ABR1GR11_9HYPO</name>
<dbReference type="EMBL" id="JAZAVJ010000207">
    <property type="protein sequence ID" value="KAK7407884.1"/>
    <property type="molecule type" value="Genomic_DNA"/>
</dbReference>
<feature type="domain" description="HNH nuclease" evidence="2">
    <location>
        <begin position="140"/>
        <end position="203"/>
    </location>
</feature>
<feature type="compositionally biased region" description="Low complexity" evidence="1">
    <location>
        <begin position="404"/>
        <end position="415"/>
    </location>
</feature>
<evidence type="ECO:0000259" key="2">
    <source>
        <dbReference type="Pfam" id="PF13391"/>
    </source>
</evidence>
<dbReference type="InterPro" id="IPR003615">
    <property type="entry name" value="HNH_nuc"/>
</dbReference>
<accession>A0ABR1GR11</accession>
<protein>
    <recommendedName>
        <fullName evidence="2">HNH nuclease domain-containing protein</fullName>
    </recommendedName>
</protein>